<comment type="subcellular location">
    <subcellularLocation>
        <location evidence="1">Nucleus</location>
    </subcellularLocation>
</comment>
<feature type="domain" description="CpG binding protein C-terminal" evidence="11">
    <location>
        <begin position="11"/>
        <end position="179"/>
    </location>
</feature>
<feature type="region of interest" description="Disordered" evidence="10">
    <location>
        <begin position="229"/>
        <end position="267"/>
    </location>
</feature>
<keyword evidence="5" id="KW-0805">Transcription regulation</keyword>
<dbReference type="PANTHER" id="PTHR46174">
    <property type="entry name" value="CXXC-TYPE ZINC FINGER PROTEIN 1"/>
    <property type="match status" value="1"/>
</dbReference>
<evidence type="ECO:0000313" key="13">
    <source>
        <dbReference type="Proteomes" id="UP000005237"/>
    </source>
</evidence>
<dbReference type="GO" id="GO:0048188">
    <property type="term" value="C:Set1C/COMPASS complex"/>
    <property type="evidence" value="ECO:0007669"/>
    <property type="project" value="InterPro"/>
</dbReference>
<proteinExistence type="predicted"/>
<evidence type="ECO:0000256" key="4">
    <source>
        <dbReference type="ARBA" id="ARBA00022833"/>
    </source>
</evidence>
<keyword evidence="8" id="KW-0539">Nucleus</keyword>
<evidence type="ECO:0000256" key="6">
    <source>
        <dbReference type="ARBA" id="ARBA00023125"/>
    </source>
</evidence>
<sequence length="267" mass="30432">MVFGKSNSIIDAYESCLICGQSDVPLRKYAKHIELCWSRSEKAISFGAPERNNDKFYCEKFDARTNTYCKRLKSLCPEHKKPGPEQCLRICGYPKKWDSCAEPNARTLAELIELDEPFGDAGCMTKKESCWKHHKWLPALRGSIELEQACLYQKMFELCHETVKLNTHAEWTTNALSILMHKSTKIINHDDFSTYLKSQEESNAKLVKNEDRIMADAVKTLSTFSFQKEMAPEPAPVNAGELPHNQTMQESPTSSQKPAFSVSRLLE</sequence>
<reference evidence="13" key="1">
    <citation type="submission" date="2010-08" db="EMBL/GenBank/DDBJ databases">
        <authorList>
            <consortium name="Caenorhabditis japonica Sequencing Consortium"/>
            <person name="Wilson R.K."/>
        </authorList>
    </citation>
    <scope>NUCLEOTIDE SEQUENCE [LARGE SCALE GENOMIC DNA]</scope>
    <source>
        <strain evidence="13">DF5081</strain>
    </source>
</reference>
<name>A0A8R1IEZ2_CAEJA</name>
<dbReference type="Pfam" id="PF12269">
    <property type="entry name" value="CpG_bind_C"/>
    <property type="match status" value="1"/>
</dbReference>
<evidence type="ECO:0000256" key="10">
    <source>
        <dbReference type="SAM" id="MobiDB-lite"/>
    </source>
</evidence>
<protein>
    <recommendedName>
        <fullName evidence="9">CXXC-type zinc finger protein 1</fullName>
    </recommendedName>
</protein>
<evidence type="ECO:0000256" key="7">
    <source>
        <dbReference type="ARBA" id="ARBA00023163"/>
    </source>
</evidence>
<feature type="compositionally biased region" description="Polar residues" evidence="10">
    <location>
        <begin position="244"/>
        <end position="258"/>
    </location>
</feature>
<dbReference type="AlphaFoldDB" id="A0A8R1IEZ2"/>
<accession>A0A8R1IEZ2</accession>
<dbReference type="InterPro" id="IPR037869">
    <property type="entry name" value="Spp1/CFP1"/>
</dbReference>
<evidence type="ECO:0000256" key="2">
    <source>
        <dbReference type="ARBA" id="ARBA00022723"/>
    </source>
</evidence>
<dbReference type="PANTHER" id="PTHR46174:SF1">
    <property type="entry name" value="CXXC-TYPE ZINC FINGER PROTEIN 1"/>
    <property type="match status" value="1"/>
</dbReference>
<evidence type="ECO:0000256" key="9">
    <source>
        <dbReference type="ARBA" id="ARBA00023828"/>
    </source>
</evidence>
<dbReference type="Proteomes" id="UP000005237">
    <property type="component" value="Unassembled WGS sequence"/>
</dbReference>
<dbReference type="EnsemblMetazoa" id="CJA33150b.1">
    <property type="protein sequence ID" value="CJA33150b.1"/>
    <property type="gene ID" value="WBGene00208997"/>
</dbReference>
<keyword evidence="7" id="KW-0804">Transcription</keyword>
<evidence type="ECO:0000256" key="5">
    <source>
        <dbReference type="ARBA" id="ARBA00023015"/>
    </source>
</evidence>
<dbReference type="GO" id="GO:0045893">
    <property type="term" value="P:positive regulation of DNA-templated transcription"/>
    <property type="evidence" value="ECO:0007669"/>
    <property type="project" value="TreeGrafter"/>
</dbReference>
<keyword evidence="6" id="KW-0238">DNA-binding</keyword>
<evidence type="ECO:0000256" key="8">
    <source>
        <dbReference type="ARBA" id="ARBA00023242"/>
    </source>
</evidence>
<dbReference type="GO" id="GO:0008270">
    <property type="term" value="F:zinc ion binding"/>
    <property type="evidence" value="ECO:0007669"/>
    <property type="project" value="UniProtKB-KW"/>
</dbReference>
<keyword evidence="3" id="KW-0863">Zinc-finger</keyword>
<organism evidence="12 13">
    <name type="scientific">Caenorhabditis japonica</name>
    <dbReference type="NCBI Taxonomy" id="281687"/>
    <lineage>
        <taxon>Eukaryota</taxon>
        <taxon>Metazoa</taxon>
        <taxon>Ecdysozoa</taxon>
        <taxon>Nematoda</taxon>
        <taxon>Chromadorea</taxon>
        <taxon>Rhabditida</taxon>
        <taxon>Rhabditina</taxon>
        <taxon>Rhabditomorpha</taxon>
        <taxon>Rhabditoidea</taxon>
        <taxon>Rhabditidae</taxon>
        <taxon>Peloderinae</taxon>
        <taxon>Caenorhabditis</taxon>
    </lineage>
</organism>
<keyword evidence="13" id="KW-1185">Reference proteome</keyword>
<reference evidence="12" key="2">
    <citation type="submission" date="2022-06" db="UniProtKB">
        <authorList>
            <consortium name="EnsemblMetazoa"/>
        </authorList>
    </citation>
    <scope>IDENTIFICATION</scope>
    <source>
        <strain evidence="12">DF5081</strain>
    </source>
</reference>
<evidence type="ECO:0000313" key="12">
    <source>
        <dbReference type="EnsemblMetazoa" id="CJA33150b.1"/>
    </source>
</evidence>
<evidence type="ECO:0000259" key="11">
    <source>
        <dbReference type="Pfam" id="PF12269"/>
    </source>
</evidence>
<dbReference type="GO" id="GO:0003677">
    <property type="term" value="F:DNA binding"/>
    <property type="evidence" value="ECO:0007669"/>
    <property type="project" value="UniProtKB-KW"/>
</dbReference>
<keyword evidence="2" id="KW-0479">Metal-binding</keyword>
<evidence type="ECO:0000256" key="1">
    <source>
        <dbReference type="ARBA" id="ARBA00004123"/>
    </source>
</evidence>
<evidence type="ECO:0000256" key="3">
    <source>
        <dbReference type="ARBA" id="ARBA00022771"/>
    </source>
</evidence>
<dbReference type="InterPro" id="IPR022056">
    <property type="entry name" value="CpG-bd_C"/>
</dbReference>
<keyword evidence="4" id="KW-0862">Zinc</keyword>